<dbReference type="Proteomes" id="UP000214646">
    <property type="component" value="Unassembled WGS sequence"/>
</dbReference>
<evidence type="ECO:0000256" key="1">
    <source>
        <dbReference type="PIRSR" id="PIRSR605502-1"/>
    </source>
</evidence>
<dbReference type="SUPFAM" id="SSF101478">
    <property type="entry name" value="ADP-ribosylglycohydrolase"/>
    <property type="match status" value="1"/>
</dbReference>
<dbReference type="GO" id="GO:0046872">
    <property type="term" value="F:metal ion binding"/>
    <property type="evidence" value="ECO:0007669"/>
    <property type="project" value="UniProtKB-KW"/>
</dbReference>
<feature type="binding site" evidence="1">
    <location>
        <position position="60"/>
    </location>
    <ligand>
        <name>Mg(2+)</name>
        <dbReference type="ChEBI" id="CHEBI:18420"/>
        <label>1</label>
    </ligand>
</feature>
<dbReference type="AlphaFoldDB" id="A0A225DPB4"/>
<dbReference type="Gene3D" id="1.10.4080.10">
    <property type="entry name" value="ADP-ribosylation/Crystallin J1"/>
    <property type="match status" value="1"/>
</dbReference>
<organism evidence="2 3">
    <name type="scientific">Fimbriiglobus ruber</name>
    <dbReference type="NCBI Taxonomy" id="1908690"/>
    <lineage>
        <taxon>Bacteria</taxon>
        <taxon>Pseudomonadati</taxon>
        <taxon>Planctomycetota</taxon>
        <taxon>Planctomycetia</taxon>
        <taxon>Gemmatales</taxon>
        <taxon>Gemmataceae</taxon>
        <taxon>Fimbriiglobus</taxon>
    </lineage>
</organism>
<keyword evidence="3" id="KW-1185">Reference proteome</keyword>
<dbReference type="GO" id="GO:0016787">
    <property type="term" value="F:hydrolase activity"/>
    <property type="evidence" value="ECO:0007669"/>
    <property type="project" value="UniProtKB-KW"/>
</dbReference>
<feature type="binding site" evidence="1">
    <location>
        <position position="261"/>
    </location>
    <ligand>
        <name>Mg(2+)</name>
        <dbReference type="ChEBI" id="CHEBI:18420"/>
        <label>1</label>
    </ligand>
</feature>
<dbReference type="RefSeq" id="WP_088254114.1">
    <property type="nucleotide sequence ID" value="NZ_NIDE01000004.1"/>
</dbReference>
<dbReference type="InterPro" id="IPR036705">
    <property type="entry name" value="Ribosyl_crysJ1_sf"/>
</dbReference>
<protein>
    <submittedName>
        <fullName evidence="2">Putative hydrolase</fullName>
    </submittedName>
</protein>
<proteinExistence type="predicted"/>
<keyword evidence="1" id="KW-0479">Metal-binding</keyword>
<comment type="caution">
    <text evidence="2">The sequence shown here is derived from an EMBL/GenBank/DDBJ whole genome shotgun (WGS) entry which is preliminary data.</text>
</comment>
<feature type="binding site" evidence="1">
    <location>
        <position position="58"/>
    </location>
    <ligand>
        <name>Mg(2+)</name>
        <dbReference type="ChEBI" id="CHEBI:18420"/>
        <label>1</label>
    </ligand>
</feature>
<evidence type="ECO:0000313" key="3">
    <source>
        <dbReference type="Proteomes" id="UP000214646"/>
    </source>
</evidence>
<dbReference type="PANTHER" id="PTHR16222:SF12">
    <property type="entry name" value="ADP-RIBOSYLGLYCOHYDROLASE-RELATED"/>
    <property type="match status" value="1"/>
</dbReference>
<name>A0A225DPB4_9BACT</name>
<dbReference type="OrthoDB" id="9798107at2"/>
<dbReference type="EMBL" id="NIDE01000004">
    <property type="protein sequence ID" value="OWK43232.1"/>
    <property type="molecule type" value="Genomic_DNA"/>
</dbReference>
<feature type="binding site" evidence="1">
    <location>
        <position position="59"/>
    </location>
    <ligand>
        <name>Mg(2+)</name>
        <dbReference type="ChEBI" id="CHEBI:18420"/>
        <label>1</label>
    </ligand>
</feature>
<comment type="cofactor">
    <cofactor evidence="1">
        <name>Mg(2+)</name>
        <dbReference type="ChEBI" id="CHEBI:18420"/>
    </cofactor>
    <text evidence="1">Binds 2 magnesium ions per subunit.</text>
</comment>
<evidence type="ECO:0000313" key="2">
    <source>
        <dbReference type="EMBL" id="OWK43232.1"/>
    </source>
</evidence>
<feature type="binding site" evidence="1">
    <location>
        <position position="262"/>
    </location>
    <ligand>
        <name>Mg(2+)</name>
        <dbReference type="ChEBI" id="CHEBI:18420"/>
        <label>1</label>
    </ligand>
</feature>
<keyword evidence="2" id="KW-0378">Hydrolase</keyword>
<keyword evidence="1" id="KW-0460">Magnesium</keyword>
<accession>A0A225DPB4</accession>
<dbReference type="InterPro" id="IPR005502">
    <property type="entry name" value="Ribosyl_crysJ1"/>
</dbReference>
<gene>
    <name evidence="2" type="ORF">FRUB_02831</name>
</gene>
<sequence>MPERPDLSDRFLGCLLGLAVGDALGAPYEGLTSSDIFFRFGAPDVIARNPSGDTLFYTDDTEMMIGVAETLVEHGEIRGVDLIKAFVANYHPERGYGRGARQILETAQAGGDWKSVAETIFPGGSLGNGAAMRVAPVGLAFHADDDKVWEQARKSALPTHRHPIGIEGGQLFALAVALAVRSDQIDRKEFLTTLYNRAETEEFRWCLRAARRLRRGDSISALGSTLHAHQSVGTAIACFAACPADYELAVGRAIGLGDDTDTLAAMTGALCGAFGGVKAIPAVLLDKLEDGQNPKGKSHIIQLATRLYERFQPEKTFYPQMNADKRGSD</sequence>
<reference evidence="3" key="1">
    <citation type="submission" date="2017-06" db="EMBL/GenBank/DDBJ databases">
        <title>Genome analysis of Fimbriiglobus ruber SP5, the first member of the order Planctomycetales with confirmed chitinolytic capability.</title>
        <authorList>
            <person name="Ravin N.V."/>
            <person name="Rakitin A.L."/>
            <person name="Ivanova A.A."/>
            <person name="Beletsky A.V."/>
            <person name="Kulichevskaya I.S."/>
            <person name="Mardanov A.V."/>
            <person name="Dedysh S.N."/>
        </authorList>
    </citation>
    <scope>NUCLEOTIDE SEQUENCE [LARGE SCALE GENOMIC DNA]</scope>
    <source>
        <strain evidence="3">SP5</strain>
    </source>
</reference>
<dbReference type="PANTHER" id="PTHR16222">
    <property type="entry name" value="ADP-RIBOSYLGLYCOHYDROLASE"/>
    <property type="match status" value="1"/>
</dbReference>
<dbReference type="InterPro" id="IPR050792">
    <property type="entry name" value="ADP-ribosylglycohydrolase"/>
</dbReference>
<feature type="binding site" evidence="1">
    <location>
        <position position="259"/>
    </location>
    <ligand>
        <name>Mg(2+)</name>
        <dbReference type="ChEBI" id="CHEBI:18420"/>
        <label>1</label>
    </ligand>
</feature>
<dbReference type="Pfam" id="PF03747">
    <property type="entry name" value="ADP_ribosyl_GH"/>
    <property type="match status" value="1"/>
</dbReference>